<dbReference type="Proteomes" id="UP000682892">
    <property type="component" value="Chromosome 2"/>
</dbReference>
<dbReference type="AlphaFoldDB" id="A0A1S4F636"/>
<name>A0A1S4F636_AEDAE</name>
<dbReference type="PANTHER" id="PTHR13243">
    <property type="entry name" value="HSPC111 PROTEIN-RELATED"/>
    <property type="match status" value="1"/>
</dbReference>
<evidence type="ECO:0000313" key="5">
    <source>
        <dbReference type="EMBL" id="EAT44729.1"/>
    </source>
</evidence>
<dbReference type="InterPro" id="IPR019002">
    <property type="entry name" value="Ribosome_biogenesis_Nop16"/>
</dbReference>
<dbReference type="GO" id="GO:0042273">
    <property type="term" value="P:ribosomal large subunit biogenesis"/>
    <property type="evidence" value="ECO:0007669"/>
    <property type="project" value="TreeGrafter"/>
</dbReference>
<comment type="similarity">
    <text evidence="2">Belongs to the NOP16 family.</text>
</comment>
<evidence type="ECO:0000256" key="3">
    <source>
        <dbReference type="ARBA" id="ARBA00015522"/>
    </source>
</evidence>
<dbReference type="KEGG" id="aag:5563791"/>
<comment type="subcellular location">
    <subcellularLocation>
        <location evidence="1">Nucleus</location>
        <location evidence="1">Nucleolus</location>
    </subcellularLocation>
</comment>
<dbReference type="Pfam" id="PF09420">
    <property type="entry name" value="Nop16"/>
    <property type="match status" value="1"/>
</dbReference>
<dbReference type="PANTHER" id="PTHR13243:SF1">
    <property type="entry name" value="NUCLEOLAR PROTEIN 16"/>
    <property type="match status" value="1"/>
</dbReference>
<evidence type="ECO:0000256" key="1">
    <source>
        <dbReference type="ARBA" id="ARBA00004604"/>
    </source>
</evidence>
<dbReference type="OMA" id="IDYVKHM"/>
<dbReference type="OrthoDB" id="285729at2759"/>
<evidence type="ECO:0000313" key="6">
    <source>
        <dbReference type="Proteomes" id="UP000682892"/>
    </source>
</evidence>
<proteinExistence type="inferred from homology"/>
<reference evidence="5" key="2">
    <citation type="journal article" date="2007" name="Science">
        <title>Genome sequence of Aedes aegypti, a major arbovirus vector.</title>
        <authorList>
            <person name="Nene V."/>
            <person name="Wortman J.R."/>
            <person name="Lawson D."/>
            <person name="Haas B."/>
            <person name="Kodira C."/>
            <person name="Tu Z.J."/>
            <person name="Loftus B."/>
            <person name="Xi Z."/>
            <person name="Megy K."/>
            <person name="Grabherr M."/>
            <person name="Ren Q."/>
            <person name="Zdobnov E.M."/>
            <person name="Lobo N.F."/>
            <person name="Campbell K.S."/>
            <person name="Brown S.E."/>
            <person name="Bonaldo M.F."/>
            <person name="Zhu J."/>
            <person name="Sinkins S.P."/>
            <person name="Hogenkamp D.G."/>
            <person name="Amedeo P."/>
            <person name="Arensburger P."/>
            <person name="Atkinson P.W."/>
            <person name="Bidwell S."/>
            <person name="Biedler J."/>
            <person name="Birney E."/>
            <person name="Bruggner R.V."/>
            <person name="Costas J."/>
            <person name="Coy M.R."/>
            <person name="Crabtree J."/>
            <person name="Crawford M."/>
            <person name="Debruyn B."/>
            <person name="Decaprio D."/>
            <person name="Eiglmeier K."/>
            <person name="Eisenstadt E."/>
            <person name="El-Dorry H."/>
            <person name="Gelbart W.M."/>
            <person name="Gomes S.L."/>
            <person name="Hammond M."/>
            <person name="Hannick L.I."/>
            <person name="Hogan J.R."/>
            <person name="Holmes M.H."/>
            <person name="Jaffe D."/>
            <person name="Johnston J.S."/>
            <person name="Kennedy R.C."/>
            <person name="Koo H."/>
            <person name="Kravitz S."/>
            <person name="Kriventseva E.V."/>
            <person name="Kulp D."/>
            <person name="Labutti K."/>
            <person name="Lee E."/>
            <person name="Li S."/>
            <person name="Lovin D.D."/>
            <person name="Mao C."/>
            <person name="Mauceli E."/>
            <person name="Menck C.F."/>
            <person name="Miller J.R."/>
            <person name="Montgomery P."/>
            <person name="Mori A."/>
            <person name="Nascimento A.L."/>
            <person name="Naveira H.F."/>
            <person name="Nusbaum C."/>
            <person name="O'leary S."/>
            <person name="Orvis J."/>
            <person name="Pertea M."/>
            <person name="Quesneville H."/>
            <person name="Reidenbach K.R."/>
            <person name="Rogers Y.H."/>
            <person name="Roth C.W."/>
            <person name="Schneider J.R."/>
            <person name="Schatz M."/>
            <person name="Shumway M."/>
            <person name="Stanke M."/>
            <person name="Stinson E.O."/>
            <person name="Tubio J.M."/>
            <person name="Vanzee J.P."/>
            <person name="Verjovski-Almeida S."/>
            <person name="Werner D."/>
            <person name="White O."/>
            <person name="Wyder S."/>
            <person name="Zeng Q."/>
            <person name="Zhao Q."/>
            <person name="Zhao Y."/>
            <person name="Hill C.A."/>
            <person name="Raikhel A.S."/>
            <person name="Soares M.B."/>
            <person name="Knudson D.L."/>
            <person name="Lee N.H."/>
            <person name="Galagan J."/>
            <person name="Salzberg S.L."/>
            <person name="Paulsen I.T."/>
            <person name="Dimopoulos G."/>
            <person name="Collins F.H."/>
            <person name="Birren B."/>
            <person name="Fraser-Liggett C.M."/>
            <person name="Severson D.W."/>
        </authorList>
    </citation>
    <scope>NUCLEOTIDE SEQUENCE [LARGE SCALE GENOMIC DNA]</scope>
    <source>
        <strain evidence="5">Liverpool</strain>
    </source>
</reference>
<dbReference type="HOGENOM" id="CLU_115103_0_0_1"/>
<keyword evidence="4" id="KW-0539">Nucleus</keyword>
<evidence type="ECO:0000256" key="2">
    <source>
        <dbReference type="ARBA" id="ARBA00008479"/>
    </source>
</evidence>
<dbReference type="GO" id="GO:0005730">
    <property type="term" value="C:nucleolus"/>
    <property type="evidence" value="ECO:0007669"/>
    <property type="project" value="UniProtKB-SubCell"/>
</dbReference>
<reference evidence="5" key="1">
    <citation type="submission" date="2005-10" db="EMBL/GenBank/DDBJ databases">
        <authorList>
            <person name="Loftus B.J."/>
            <person name="Nene V.M."/>
            <person name="Hannick L.I."/>
            <person name="Bidwell S."/>
            <person name="Haas B."/>
            <person name="Amedeo P."/>
            <person name="Orvis J."/>
            <person name="Wortman J.R."/>
            <person name="White O.R."/>
            <person name="Salzberg S."/>
            <person name="Shumway M."/>
            <person name="Koo H."/>
            <person name="Zhao Y."/>
            <person name="Holmes M."/>
            <person name="Miller J."/>
            <person name="Schatz M."/>
            <person name="Pop M."/>
            <person name="Pai G."/>
            <person name="Utterback T."/>
            <person name="Rogers Y.-H."/>
            <person name="Kravitz S."/>
            <person name="Fraser C.M."/>
        </authorList>
    </citation>
    <scope>NUCLEOTIDE SEQUENCE</scope>
    <source>
        <strain evidence="5">Liverpool</strain>
    </source>
</reference>
<organism evidence="5 6">
    <name type="scientific">Aedes aegypti</name>
    <name type="common">Yellowfever mosquito</name>
    <name type="synonym">Culex aegypti</name>
    <dbReference type="NCBI Taxonomy" id="7159"/>
    <lineage>
        <taxon>Eukaryota</taxon>
        <taxon>Metazoa</taxon>
        <taxon>Ecdysozoa</taxon>
        <taxon>Arthropoda</taxon>
        <taxon>Hexapoda</taxon>
        <taxon>Insecta</taxon>
        <taxon>Pterygota</taxon>
        <taxon>Neoptera</taxon>
        <taxon>Endopterygota</taxon>
        <taxon>Diptera</taxon>
        <taxon>Nematocera</taxon>
        <taxon>Culicoidea</taxon>
        <taxon>Culicidae</taxon>
        <taxon>Culicinae</taxon>
        <taxon>Aedini</taxon>
        <taxon>Aedes</taxon>
        <taxon>Stegomyia</taxon>
    </lineage>
</organism>
<sequence>MVRRLRRTKKSQKYNYNKNRKRLNKKIHGTGTVKCPEIKNDMDFRKNLNTNISEMGLAFDVNKAIPVPNTKRERAKLARYVNGFLEEDASDSESEARNPPPKAHVAKRLEKDSKEFVEIRFRLSKGQVQFVTGMIDTYGFNYKAMAADKRNYEQETWRQMRQKVRRFLTIPQQCTPYLKRKGWLDCDMNDPSDPRWKEYGTDDEQ</sequence>
<accession>A0A1S4F636</accession>
<reference evidence="5" key="3">
    <citation type="submission" date="2012-09" db="EMBL/GenBank/DDBJ databases">
        <authorList>
            <consortium name="VectorBase"/>
        </authorList>
    </citation>
    <scope>NUCLEOTIDE SEQUENCE</scope>
    <source>
        <strain evidence="5">Liverpool</strain>
    </source>
</reference>
<evidence type="ECO:0000256" key="4">
    <source>
        <dbReference type="ARBA" id="ARBA00023242"/>
    </source>
</evidence>
<gene>
    <name evidence="5" type="ORF">AaeL_AAEL003944</name>
</gene>
<protein>
    <recommendedName>
        <fullName evidence="3">Nucleolar protein 16</fullName>
    </recommendedName>
</protein>
<dbReference type="EMBL" id="CH477286">
    <property type="protein sequence ID" value="EAT44729.1"/>
    <property type="molecule type" value="Genomic_DNA"/>
</dbReference>